<dbReference type="Gene3D" id="3.90.320.10">
    <property type="match status" value="1"/>
</dbReference>
<dbReference type="Proteomes" id="UP001152795">
    <property type="component" value="Unassembled WGS sequence"/>
</dbReference>
<evidence type="ECO:0000256" key="1">
    <source>
        <dbReference type="ARBA" id="ARBA00005234"/>
    </source>
</evidence>
<evidence type="ECO:0000256" key="2">
    <source>
        <dbReference type="ARBA" id="ARBA00022670"/>
    </source>
</evidence>
<dbReference type="SUPFAM" id="SSF52980">
    <property type="entry name" value="Restriction endonuclease-like"/>
    <property type="match status" value="1"/>
</dbReference>
<dbReference type="PROSITE" id="PS50600">
    <property type="entry name" value="ULP_PROTEASE"/>
    <property type="match status" value="1"/>
</dbReference>
<dbReference type="InterPro" id="IPR011335">
    <property type="entry name" value="Restrct_endonuc-II-like"/>
</dbReference>
<keyword evidence="4" id="KW-0121">Carboxypeptidase</keyword>
<dbReference type="OrthoDB" id="5954069at2759"/>
<keyword evidence="3" id="KW-0378">Hydrolase</keyword>
<dbReference type="Gene3D" id="3.40.395.10">
    <property type="entry name" value="Adenoviral Proteinase, Chain A"/>
    <property type="match status" value="1"/>
</dbReference>
<dbReference type="InterPro" id="IPR007527">
    <property type="entry name" value="Znf_SWIM"/>
</dbReference>
<dbReference type="GO" id="GO:0006281">
    <property type="term" value="P:DNA repair"/>
    <property type="evidence" value="ECO:0007669"/>
    <property type="project" value="UniProtKB-ARBA"/>
</dbReference>
<evidence type="ECO:0000313" key="5">
    <source>
        <dbReference type="Proteomes" id="UP001152795"/>
    </source>
</evidence>
<organism evidence="4 5">
    <name type="scientific">Paramuricea clavata</name>
    <name type="common">Red gorgonian</name>
    <name type="synonym">Violescent sea-whip</name>
    <dbReference type="NCBI Taxonomy" id="317549"/>
    <lineage>
        <taxon>Eukaryota</taxon>
        <taxon>Metazoa</taxon>
        <taxon>Cnidaria</taxon>
        <taxon>Anthozoa</taxon>
        <taxon>Octocorallia</taxon>
        <taxon>Malacalcyonacea</taxon>
        <taxon>Plexauridae</taxon>
        <taxon>Paramuricea</taxon>
    </lineage>
</organism>
<dbReference type="PANTHER" id="PTHR47526">
    <property type="entry name" value="ATP-DEPENDENT DNA HELICASE"/>
    <property type="match status" value="1"/>
</dbReference>
<dbReference type="GO" id="GO:0008234">
    <property type="term" value="F:cysteine-type peptidase activity"/>
    <property type="evidence" value="ECO:0007669"/>
    <property type="project" value="InterPro"/>
</dbReference>
<dbReference type="SUPFAM" id="SSF54001">
    <property type="entry name" value="Cysteine proteinases"/>
    <property type="match status" value="1"/>
</dbReference>
<dbReference type="InterPro" id="IPR038765">
    <property type="entry name" value="Papain-like_cys_pep_sf"/>
</dbReference>
<evidence type="ECO:0000313" key="4">
    <source>
        <dbReference type="EMBL" id="CAB4018719.1"/>
    </source>
</evidence>
<gene>
    <name evidence="4" type="ORF">PACLA_8A024581</name>
</gene>
<comment type="caution">
    <text evidence="4">The sequence shown here is derived from an EMBL/GenBank/DDBJ whole genome shotgun (WGS) entry which is preliminary data.</text>
</comment>
<reference evidence="4" key="1">
    <citation type="submission" date="2020-04" db="EMBL/GenBank/DDBJ databases">
        <authorList>
            <person name="Alioto T."/>
            <person name="Alioto T."/>
            <person name="Gomez Garrido J."/>
        </authorList>
    </citation>
    <scope>NUCLEOTIDE SEQUENCE</scope>
    <source>
        <strain evidence="4">A484AB</strain>
    </source>
</reference>
<dbReference type="Pfam" id="PF09588">
    <property type="entry name" value="YqaJ"/>
    <property type="match status" value="1"/>
</dbReference>
<accession>A0A6S7INX0</accession>
<dbReference type="InterPro" id="IPR011604">
    <property type="entry name" value="PDDEXK-like_dom_sf"/>
</dbReference>
<dbReference type="AlphaFoldDB" id="A0A6S7INX0"/>
<dbReference type="EMBL" id="CACRXK020010139">
    <property type="protein sequence ID" value="CAB4018719.1"/>
    <property type="molecule type" value="Genomic_DNA"/>
</dbReference>
<keyword evidence="5" id="KW-1185">Reference proteome</keyword>
<name>A0A6S7INX0_PARCT</name>
<comment type="similarity">
    <text evidence="1">Belongs to the peptidase C48 family.</text>
</comment>
<dbReference type="GO" id="GO:0008270">
    <property type="term" value="F:zinc ion binding"/>
    <property type="evidence" value="ECO:0007669"/>
    <property type="project" value="InterPro"/>
</dbReference>
<dbReference type="InterPro" id="IPR019080">
    <property type="entry name" value="YqaJ_viral_recombinase"/>
</dbReference>
<keyword evidence="2" id="KW-0645">Protease</keyword>
<proteinExistence type="inferred from homology"/>
<evidence type="ECO:0000256" key="3">
    <source>
        <dbReference type="ARBA" id="ARBA00022801"/>
    </source>
</evidence>
<protein>
    <submittedName>
        <fullName evidence="4">Carboxypeptidase D</fullName>
    </submittedName>
</protein>
<dbReference type="PANTHER" id="PTHR47526:SF3">
    <property type="entry name" value="PHD-TYPE DOMAIN-CONTAINING PROTEIN"/>
    <property type="match status" value="1"/>
</dbReference>
<dbReference type="GO" id="GO:0004180">
    <property type="term" value="F:carboxypeptidase activity"/>
    <property type="evidence" value="ECO:0007669"/>
    <property type="project" value="UniProtKB-KW"/>
</dbReference>
<dbReference type="InterPro" id="IPR003653">
    <property type="entry name" value="Peptidase_C48_C"/>
</dbReference>
<sequence>MSSCMDKENKRVSDMTVAELKEYLKMRGVTASGYLKPALLQIAQAVEKMMLSIDPNHEYGNSDLKNARETFIIHDMVIRQPLSYPVVNDFIDSPPFGLYDIFNYLIYSSAEYDKQGLAAYKSFEDYRLFDEGYVESLRTATLKEEGMYLFIGKVRPAMKDTTDDGKKLYDVWFMLEGKGNNRGSVLMARCTCKGGQDGGCKHIAACLYSLEDVLHNRESVTSGPCQWVKRATSETKPCEIKNLQIRRSDKRPSPSEVKRKYEHFYADNIDVDVRHENDRSPPSKKALITFTNALSSVSSKPCVFPLLEKNYQSESSQETTQEFKPTQLIKDGVAKSTNTTSSDHGILKEKLLEYHREHSLHKISAEHLLANISFNDEEIENVSTCTVQQWKSKEWYLHKGGIITASKAKRVFNAQLKLEKGLKCNVLNLVKDITSPKCTFRPSPKDSCIPQNPREWGLVHEDSARDSYYRVESKKHYKLSLLSKGLQICKDKPMIGASVDNIRTCKCNVDCQDIVVEYKCPWKHRDQPPKEAFLTPEIGGTVIKRDYVLKKTAPYYYQVQVQMFVTGLSFCDFVVWTKKGIFVASILFDKEFMTSLCKKVESFWYGQVFPAMVDELTNNDSAPNKTAVHVDISKDEPVTLPKSATKELRSVTVMNVDIYETCIRKLEPRQMINDNIINMLLKDFKDCKIPFVSTYFYTALCGEQGSNTLRRCYENAEVFFKPELWTNDFLFIPINRSYHWLLAVITPWHVLIMASLTWDIGSRRKEFSLLFRFFEHLCKKYALPRKHLKLSNTVLKVPQQEVSSNNCGFHLVLFVENFLKDLEFYSAKRELYCNQVHKWFDVEKAEEKRTQTREFLNDLMNKKYSN</sequence>
<dbReference type="CDD" id="cd22343">
    <property type="entry name" value="PDDEXK_lambda_exonuclease-like"/>
    <property type="match status" value="1"/>
</dbReference>
<dbReference type="PROSITE" id="PS50966">
    <property type="entry name" value="ZF_SWIM"/>
    <property type="match status" value="1"/>
</dbReference>
<dbReference type="GO" id="GO:0006508">
    <property type="term" value="P:proteolysis"/>
    <property type="evidence" value="ECO:0007669"/>
    <property type="project" value="UniProtKB-KW"/>
</dbReference>